<feature type="domain" description="MULE transposase" evidence="1">
    <location>
        <begin position="2"/>
        <end position="80"/>
    </location>
</feature>
<accession>A0A015LIH8</accession>
<organism evidence="2 3">
    <name type="scientific">Rhizophagus irregularis (strain DAOM 197198w)</name>
    <name type="common">Glomus intraradices</name>
    <dbReference type="NCBI Taxonomy" id="1432141"/>
    <lineage>
        <taxon>Eukaryota</taxon>
        <taxon>Fungi</taxon>
        <taxon>Fungi incertae sedis</taxon>
        <taxon>Mucoromycota</taxon>
        <taxon>Glomeromycotina</taxon>
        <taxon>Glomeromycetes</taxon>
        <taxon>Glomerales</taxon>
        <taxon>Glomeraceae</taxon>
        <taxon>Rhizophagus</taxon>
    </lineage>
</organism>
<dbReference type="OrthoDB" id="2348750at2759"/>
<sequence>MALSFFIAIDNNMKSQIVAQVLMDRETKDAYAWVFQCTLDATGITPKVFIIDADPRMDAAILLKYPSTFPIHCIWHISQNLPLQLKSKLGELFDQFKKDFYECQNSLVEEIFEQKWSDLLVKYPNTASYLKKSLYSQLPL</sequence>
<evidence type="ECO:0000259" key="1">
    <source>
        <dbReference type="Pfam" id="PF10551"/>
    </source>
</evidence>
<protein>
    <recommendedName>
        <fullName evidence="1">MULE transposase domain-containing protein</fullName>
    </recommendedName>
</protein>
<dbReference type="Pfam" id="PF10551">
    <property type="entry name" value="MULE"/>
    <property type="match status" value="1"/>
</dbReference>
<dbReference type="InterPro" id="IPR018289">
    <property type="entry name" value="MULE_transposase_dom"/>
</dbReference>
<dbReference type="PANTHER" id="PTHR31669">
    <property type="entry name" value="PROTEIN FAR1-RELATED SEQUENCE 10-RELATED"/>
    <property type="match status" value="1"/>
</dbReference>
<gene>
    <name evidence="2" type="ORF">RirG_068970</name>
</gene>
<dbReference type="Proteomes" id="UP000022910">
    <property type="component" value="Unassembled WGS sequence"/>
</dbReference>
<dbReference type="PANTHER" id="PTHR31669:SF251">
    <property type="entry name" value="PROTEIN FAR1-RELATED SEQUENCE"/>
    <property type="match status" value="1"/>
</dbReference>
<evidence type="ECO:0000313" key="3">
    <source>
        <dbReference type="Proteomes" id="UP000022910"/>
    </source>
</evidence>
<dbReference type="AlphaFoldDB" id="A0A015LIH8"/>
<dbReference type="GO" id="GO:0006355">
    <property type="term" value="P:regulation of DNA-templated transcription"/>
    <property type="evidence" value="ECO:0007669"/>
    <property type="project" value="InterPro"/>
</dbReference>
<comment type="caution">
    <text evidence="2">The sequence shown here is derived from an EMBL/GenBank/DDBJ whole genome shotgun (WGS) entry which is preliminary data.</text>
</comment>
<dbReference type="InterPro" id="IPR031052">
    <property type="entry name" value="FHY3/FAR1"/>
</dbReference>
<evidence type="ECO:0000313" key="2">
    <source>
        <dbReference type="EMBL" id="EXX72481.1"/>
    </source>
</evidence>
<name>A0A015LIH8_RHIIW</name>
<dbReference type="STRING" id="1432141.A0A015LIH8"/>
<reference evidence="2 3" key="1">
    <citation type="submission" date="2014-02" db="EMBL/GenBank/DDBJ databases">
        <title>Single nucleus genome sequencing reveals high similarity among nuclei of an endomycorrhizal fungus.</title>
        <authorList>
            <person name="Lin K."/>
            <person name="Geurts R."/>
            <person name="Zhang Z."/>
            <person name="Limpens E."/>
            <person name="Saunders D.G."/>
            <person name="Mu D."/>
            <person name="Pang E."/>
            <person name="Cao H."/>
            <person name="Cha H."/>
            <person name="Lin T."/>
            <person name="Zhou Q."/>
            <person name="Shang Y."/>
            <person name="Li Y."/>
            <person name="Ivanov S."/>
            <person name="Sharma T."/>
            <person name="Velzen R.V."/>
            <person name="Ruijter N.D."/>
            <person name="Aanen D.K."/>
            <person name="Win J."/>
            <person name="Kamoun S."/>
            <person name="Bisseling T."/>
            <person name="Huang S."/>
        </authorList>
    </citation>
    <scope>NUCLEOTIDE SEQUENCE [LARGE SCALE GENOMIC DNA]</scope>
    <source>
        <strain evidence="3">DAOM197198w</strain>
    </source>
</reference>
<dbReference type="HOGENOM" id="CLU_1836211_0_0_1"/>
<proteinExistence type="predicted"/>
<dbReference type="EMBL" id="JEMT01015319">
    <property type="protein sequence ID" value="EXX72481.1"/>
    <property type="molecule type" value="Genomic_DNA"/>
</dbReference>
<keyword evidence="3" id="KW-1185">Reference proteome</keyword>